<dbReference type="EMBL" id="LJUO01000015">
    <property type="protein sequence ID" value="KPK73126.1"/>
    <property type="molecule type" value="Genomic_DNA"/>
</dbReference>
<comment type="similarity">
    <text evidence="10">Belongs to the NadD family.</text>
</comment>
<evidence type="ECO:0000256" key="1">
    <source>
        <dbReference type="ARBA" id="ARBA00002324"/>
    </source>
</evidence>
<dbReference type="GO" id="GO:0009435">
    <property type="term" value="P:NAD+ biosynthetic process"/>
    <property type="evidence" value="ECO:0007669"/>
    <property type="project" value="UniProtKB-UniRule"/>
</dbReference>
<keyword evidence="4 10" id="KW-0808">Transferase</keyword>
<dbReference type="PANTHER" id="PTHR39321:SF3">
    <property type="entry name" value="PHOSPHOPANTETHEINE ADENYLYLTRANSFERASE"/>
    <property type="match status" value="1"/>
</dbReference>
<reference evidence="12 13" key="1">
    <citation type="journal article" date="2015" name="Microbiome">
        <title>Genomic resolution of linkages in carbon, nitrogen, and sulfur cycling among widespread estuary sediment bacteria.</title>
        <authorList>
            <person name="Baker B.J."/>
            <person name="Lazar C.S."/>
            <person name="Teske A.P."/>
            <person name="Dick G.J."/>
        </authorList>
    </citation>
    <scope>NUCLEOTIDE SEQUENCE [LARGE SCALE GENOMIC DNA]</scope>
    <source>
        <strain evidence="12">SM23_60</strain>
    </source>
</reference>
<evidence type="ECO:0000256" key="5">
    <source>
        <dbReference type="ARBA" id="ARBA00022695"/>
    </source>
</evidence>
<keyword evidence="8 10" id="KW-0520">NAD</keyword>
<dbReference type="NCBIfam" id="NF000840">
    <property type="entry name" value="PRK00071.1-3"/>
    <property type="match status" value="1"/>
</dbReference>
<dbReference type="InterPro" id="IPR004821">
    <property type="entry name" value="Cyt_trans-like"/>
</dbReference>
<comment type="catalytic activity">
    <reaction evidence="9 10">
        <text>nicotinate beta-D-ribonucleotide + ATP + H(+) = deamido-NAD(+) + diphosphate</text>
        <dbReference type="Rhea" id="RHEA:22860"/>
        <dbReference type="ChEBI" id="CHEBI:15378"/>
        <dbReference type="ChEBI" id="CHEBI:30616"/>
        <dbReference type="ChEBI" id="CHEBI:33019"/>
        <dbReference type="ChEBI" id="CHEBI:57502"/>
        <dbReference type="ChEBI" id="CHEBI:58437"/>
        <dbReference type="EC" id="2.7.7.18"/>
    </reaction>
</comment>
<dbReference type="HAMAP" id="MF_00244">
    <property type="entry name" value="NaMN_adenylyltr"/>
    <property type="match status" value="1"/>
</dbReference>
<proteinExistence type="inferred from homology"/>
<keyword evidence="6 10" id="KW-0547">Nucleotide-binding</keyword>
<evidence type="ECO:0000256" key="9">
    <source>
        <dbReference type="ARBA" id="ARBA00048721"/>
    </source>
</evidence>
<evidence type="ECO:0000313" key="12">
    <source>
        <dbReference type="EMBL" id="KPK73126.1"/>
    </source>
</evidence>
<dbReference type="UniPathway" id="UPA00253">
    <property type="reaction ID" value="UER00332"/>
</dbReference>
<dbReference type="Proteomes" id="UP000051096">
    <property type="component" value="Unassembled WGS sequence"/>
</dbReference>
<dbReference type="NCBIfam" id="TIGR00482">
    <property type="entry name" value="nicotinate (nicotinamide) nucleotide adenylyltransferase"/>
    <property type="match status" value="1"/>
</dbReference>
<dbReference type="SUPFAM" id="SSF52374">
    <property type="entry name" value="Nucleotidylyl transferase"/>
    <property type="match status" value="1"/>
</dbReference>
<comment type="function">
    <text evidence="1 10">Catalyzes the reversible adenylation of nicotinate mononucleotide (NaMN) to nicotinic acid adenine dinucleotide (NaAD).</text>
</comment>
<evidence type="ECO:0000256" key="7">
    <source>
        <dbReference type="ARBA" id="ARBA00022840"/>
    </source>
</evidence>
<dbReference type="PANTHER" id="PTHR39321">
    <property type="entry name" value="NICOTINATE-NUCLEOTIDE ADENYLYLTRANSFERASE-RELATED"/>
    <property type="match status" value="1"/>
</dbReference>
<evidence type="ECO:0000259" key="11">
    <source>
        <dbReference type="Pfam" id="PF01467"/>
    </source>
</evidence>
<dbReference type="EC" id="2.7.7.18" evidence="10"/>
<dbReference type="InterPro" id="IPR014729">
    <property type="entry name" value="Rossmann-like_a/b/a_fold"/>
</dbReference>
<name>A0A0S8GJC6_UNCW3</name>
<dbReference type="Pfam" id="PF01467">
    <property type="entry name" value="CTP_transf_like"/>
    <property type="match status" value="1"/>
</dbReference>
<evidence type="ECO:0000256" key="2">
    <source>
        <dbReference type="ARBA" id="ARBA00005019"/>
    </source>
</evidence>
<dbReference type="AlphaFoldDB" id="A0A0S8GJC6"/>
<dbReference type="GO" id="GO:0004515">
    <property type="term" value="F:nicotinate-nucleotide adenylyltransferase activity"/>
    <property type="evidence" value="ECO:0007669"/>
    <property type="project" value="UniProtKB-UniRule"/>
</dbReference>
<accession>A0A0S8GJC6</accession>
<evidence type="ECO:0000313" key="13">
    <source>
        <dbReference type="Proteomes" id="UP000051096"/>
    </source>
</evidence>
<dbReference type="CDD" id="cd02165">
    <property type="entry name" value="NMNAT"/>
    <property type="match status" value="1"/>
</dbReference>
<evidence type="ECO:0000256" key="6">
    <source>
        <dbReference type="ARBA" id="ARBA00022741"/>
    </source>
</evidence>
<comment type="pathway">
    <text evidence="2 10">Cofactor biosynthesis; NAD(+) biosynthesis; deamido-NAD(+) from nicotinate D-ribonucleotide: step 1/1.</text>
</comment>
<dbReference type="GO" id="GO:0005524">
    <property type="term" value="F:ATP binding"/>
    <property type="evidence" value="ECO:0007669"/>
    <property type="project" value="UniProtKB-KW"/>
</dbReference>
<comment type="caution">
    <text evidence="12">The sequence shown here is derived from an EMBL/GenBank/DDBJ whole genome shotgun (WGS) entry which is preliminary data.</text>
</comment>
<keyword evidence="5 10" id="KW-0548">Nucleotidyltransferase</keyword>
<dbReference type="PATRIC" id="fig|1703780.3.peg.955"/>
<organism evidence="12 13">
    <name type="scientific">candidate division WOR_3 bacterium SM23_60</name>
    <dbReference type="NCBI Taxonomy" id="1703780"/>
    <lineage>
        <taxon>Bacteria</taxon>
        <taxon>Bacteria division WOR-3</taxon>
    </lineage>
</organism>
<evidence type="ECO:0000256" key="4">
    <source>
        <dbReference type="ARBA" id="ARBA00022679"/>
    </source>
</evidence>
<evidence type="ECO:0000256" key="8">
    <source>
        <dbReference type="ARBA" id="ARBA00023027"/>
    </source>
</evidence>
<evidence type="ECO:0000256" key="10">
    <source>
        <dbReference type="HAMAP-Rule" id="MF_00244"/>
    </source>
</evidence>
<dbReference type="InterPro" id="IPR005248">
    <property type="entry name" value="NadD/NMNAT"/>
</dbReference>
<feature type="domain" description="Cytidyltransferase-like" evidence="11">
    <location>
        <begin position="12"/>
        <end position="169"/>
    </location>
</feature>
<evidence type="ECO:0000256" key="3">
    <source>
        <dbReference type="ARBA" id="ARBA00022642"/>
    </source>
</evidence>
<gene>
    <name evidence="10" type="primary">nadD</name>
    <name evidence="12" type="ORF">AMJ87_02760</name>
</gene>
<protein>
    <recommendedName>
        <fullName evidence="10">Probable nicotinate-nucleotide adenylyltransferase</fullName>
        <ecNumber evidence="10">2.7.7.18</ecNumber>
    </recommendedName>
    <alternativeName>
        <fullName evidence="10">Deamido-NAD(+) diphosphorylase</fullName>
    </alternativeName>
    <alternativeName>
        <fullName evidence="10">Deamido-NAD(+) pyrophosphorylase</fullName>
    </alternativeName>
    <alternativeName>
        <fullName evidence="10">Nicotinate mononucleotide adenylyltransferase</fullName>
        <shortName evidence="10">NaMN adenylyltransferase</shortName>
    </alternativeName>
</protein>
<keyword evidence="3 10" id="KW-0662">Pyridine nucleotide biosynthesis</keyword>
<dbReference type="NCBIfam" id="TIGR00125">
    <property type="entry name" value="cyt_tran_rel"/>
    <property type="match status" value="1"/>
</dbReference>
<sequence>MRKKQTSRRIGILGGLFDPPHIGHLIIAQAVLEEFSLDTILFVPAGNPPHKSRYSPYTVRYAMTARAIKNNKNFDVSDIENRISGKTYTIDVIRRLKKMSRGTLHLIMGSDQWSEIKTWRAPHALLRECTIIVVPRTGYRIRKGNHPRRTILVSGAPRIDISSTLIRKRVRERRSIQYLVTPGVYTYIKEHKLYQK</sequence>
<keyword evidence="7 10" id="KW-0067">ATP-binding</keyword>
<dbReference type="Gene3D" id="3.40.50.620">
    <property type="entry name" value="HUPs"/>
    <property type="match status" value="1"/>
</dbReference>